<protein>
    <submittedName>
        <fullName evidence="1">Uncharacterized protein</fullName>
    </submittedName>
</protein>
<dbReference type="Proteomes" id="UP001396646">
    <property type="component" value="Unassembled WGS sequence"/>
</dbReference>
<gene>
    <name evidence="1" type="ORF">WOA13_00685</name>
</gene>
<accession>A0ABU9KPU1</accession>
<organism evidence="1 2">
    <name type="scientific">Methanococcoides cohabitans</name>
    <dbReference type="NCBI Taxonomy" id="3136559"/>
    <lineage>
        <taxon>Archaea</taxon>
        <taxon>Methanobacteriati</taxon>
        <taxon>Methanobacteriota</taxon>
        <taxon>Stenosarchaea group</taxon>
        <taxon>Methanomicrobia</taxon>
        <taxon>Methanosarcinales</taxon>
        <taxon>Methanosarcinaceae</taxon>
        <taxon>Methanococcoides</taxon>
    </lineage>
</organism>
<evidence type="ECO:0000313" key="1">
    <source>
        <dbReference type="EMBL" id="MEL4304353.1"/>
    </source>
</evidence>
<keyword evidence="2" id="KW-1185">Reference proteome</keyword>
<reference evidence="1 2" key="1">
    <citation type="submission" date="2024-04" db="EMBL/GenBank/DDBJ databases">
        <title>Methanococcoides sp. LMO-2.</title>
        <authorList>
            <person name="Liang L."/>
        </authorList>
    </citation>
    <scope>NUCLEOTIDE SEQUENCE [LARGE SCALE GENOMIC DNA]</scope>
    <source>
        <strain evidence="1 2">LMO-2</strain>
    </source>
</reference>
<name>A0ABU9KPU1_9EURY</name>
<dbReference type="RefSeq" id="WP_342126083.1">
    <property type="nucleotide sequence ID" value="NZ_JBCAUS010000002.1"/>
</dbReference>
<sequence>MPFEPRLWDSNLITRIDKFLNTINIDEWYKKYDWNNDSWNNGFPDIFELEMIIGEAVKNKSLTVNHIIKVAKWGGNNRRIECDGTIDVPIYDGHNIAKWVEEEPERYIDDICSHIKYFGPTYGSKLLRFALPSEYGAIDTRLVRVFGSCDDFKNCINLLNLKASHQNKEKRWSIAKNKSQWPSEYGTWINVLRYIAKQMNENDVNCPHPDCFVETKLRDNGLWCCADVEMALFSYASYFIKTKNKGSANGCAYESTRKNYSLSNY</sequence>
<dbReference type="EMBL" id="JBCAUS010000002">
    <property type="protein sequence ID" value="MEL4304353.1"/>
    <property type="molecule type" value="Genomic_DNA"/>
</dbReference>
<proteinExistence type="predicted"/>
<evidence type="ECO:0000313" key="2">
    <source>
        <dbReference type="Proteomes" id="UP001396646"/>
    </source>
</evidence>
<comment type="caution">
    <text evidence="1">The sequence shown here is derived from an EMBL/GenBank/DDBJ whole genome shotgun (WGS) entry which is preliminary data.</text>
</comment>